<keyword evidence="2" id="KW-1185">Reference proteome</keyword>
<evidence type="ECO:0000313" key="1">
    <source>
        <dbReference type="EMBL" id="CAE7583504.1"/>
    </source>
</evidence>
<proteinExistence type="predicted"/>
<dbReference type="Proteomes" id="UP000604046">
    <property type="component" value="Unassembled WGS sequence"/>
</dbReference>
<dbReference type="AlphaFoldDB" id="A0A812UKJ4"/>
<name>A0A812UKJ4_9DINO</name>
<reference evidence="1" key="1">
    <citation type="submission" date="2021-02" db="EMBL/GenBank/DDBJ databases">
        <authorList>
            <person name="Dougan E. K."/>
            <person name="Rhodes N."/>
            <person name="Thang M."/>
            <person name="Chan C."/>
        </authorList>
    </citation>
    <scope>NUCLEOTIDE SEQUENCE</scope>
</reference>
<protein>
    <submittedName>
        <fullName evidence="1">Trim71 protein</fullName>
    </submittedName>
</protein>
<comment type="caution">
    <text evidence="1">The sequence shown here is derived from an EMBL/GenBank/DDBJ whole genome shotgun (WGS) entry which is preliminary data.</text>
</comment>
<organism evidence="1 2">
    <name type="scientific">Symbiodinium natans</name>
    <dbReference type="NCBI Taxonomy" id="878477"/>
    <lineage>
        <taxon>Eukaryota</taxon>
        <taxon>Sar</taxon>
        <taxon>Alveolata</taxon>
        <taxon>Dinophyceae</taxon>
        <taxon>Suessiales</taxon>
        <taxon>Symbiodiniaceae</taxon>
        <taxon>Symbiodinium</taxon>
    </lineage>
</organism>
<evidence type="ECO:0000313" key="2">
    <source>
        <dbReference type="Proteomes" id="UP000604046"/>
    </source>
</evidence>
<sequence length="70" mass="7803">MLTALEACNVMCCRDCIREEHETHIYKILSGGLVERQRRGLSEHAQQLRSLGASLQDSTTTLNQPCLTAT</sequence>
<accession>A0A812UKJ4</accession>
<gene>
    <name evidence="1" type="primary">trim71</name>
    <name evidence="1" type="ORF">SNAT2548_LOCUS33285</name>
</gene>
<dbReference type="EMBL" id="CAJNDS010002748">
    <property type="protein sequence ID" value="CAE7583504.1"/>
    <property type="molecule type" value="Genomic_DNA"/>
</dbReference>